<dbReference type="Gene3D" id="3.80.10.10">
    <property type="entry name" value="Ribonuclease Inhibitor"/>
    <property type="match status" value="1"/>
</dbReference>
<evidence type="ECO:0008006" key="6">
    <source>
        <dbReference type="Google" id="ProtNLM"/>
    </source>
</evidence>
<dbReference type="RefSeq" id="WP_094841869.1">
    <property type="nucleotide sequence ID" value="NZ_NEVS01000004.1"/>
</dbReference>
<protein>
    <recommendedName>
        <fullName evidence="6">Leucine-rich repeat domain-containing protein</fullName>
    </recommendedName>
</protein>
<name>A0A261UET8_9BORD</name>
<dbReference type="PANTHER" id="PTHR47114">
    <property type="match status" value="1"/>
</dbReference>
<dbReference type="AlphaFoldDB" id="A0A261UET8"/>
<organism evidence="4 5">
    <name type="scientific">Bordetella genomosp. 11</name>
    <dbReference type="NCBI Taxonomy" id="1416808"/>
    <lineage>
        <taxon>Bacteria</taxon>
        <taxon>Pseudomonadati</taxon>
        <taxon>Pseudomonadota</taxon>
        <taxon>Betaproteobacteria</taxon>
        <taxon>Burkholderiales</taxon>
        <taxon>Alcaligenaceae</taxon>
        <taxon>Bordetella</taxon>
    </lineage>
</organism>
<dbReference type="InterPro" id="IPR032675">
    <property type="entry name" value="LRR_dom_sf"/>
</dbReference>
<sequence length="267" mass="28540">MMIFISPSINNSPLSAYIPPEQADVYVTRSVLDQAVAAIERAGGPHAPVPASGGIELDPRLATILDTYVRDAQPGEDRATARARIETAIAQGKEAALSLKGLGLLTVPPVIPNVISLDLSDNRISELPLLPCDIQVLLVARNRLRSLPNPLPAQLVQLDVSHNYLASLTETLSDRVVHVDARDNGLLALPNRLPRELRVLHVTQNRVDLTQAAADRLAKLSARRVYDAVAGAPAATALRAAKKMSGRQCGANLDAHFVLIPPIETAA</sequence>
<dbReference type="PANTHER" id="PTHR47114:SF2">
    <property type="entry name" value="OLIGODENDROCYTE-MYELIN GLYCOPROTEIN"/>
    <property type="match status" value="1"/>
</dbReference>
<evidence type="ECO:0000313" key="4">
    <source>
        <dbReference type="EMBL" id="OZI60456.1"/>
    </source>
</evidence>
<keyword evidence="3" id="KW-0677">Repeat</keyword>
<evidence type="ECO:0000256" key="3">
    <source>
        <dbReference type="ARBA" id="ARBA00022737"/>
    </source>
</evidence>
<comment type="similarity">
    <text evidence="1">Belongs to the LRR-containing bacterial E3 ligase family.</text>
</comment>
<evidence type="ECO:0000256" key="1">
    <source>
        <dbReference type="ARBA" id="ARBA00009868"/>
    </source>
</evidence>
<accession>A0A261UET8</accession>
<dbReference type="OrthoDB" id="8631708at2"/>
<dbReference type="SUPFAM" id="SSF52058">
    <property type="entry name" value="L domain-like"/>
    <property type="match status" value="1"/>
</dbReference>
<dbReference type="InterPro" id="IPR051071">
    <property type="entry name" value="LRR-bact_E3_ubiq_ligases"/>
</dbReference>
<keyword evidence="5" id="KW-1185">Reference proteome</keyword>
<keyword evidence="2" id="KW-0433">Leucine-rich repeat</keyword>
<reference evidence="5" key="1">
    <citation type="submission" date="2017-05" db="EMBL/GenBank/DDBJ databases">
        <title>Complete and WGS of Bordetella genogroups.</title>
        <authorList>
            <person name="Spilker T."/>
            <person name="Lipuma J."/>
        </authorList>
    </citation>
    <scope>NUCLEOTIDE SEQUENCE [LARGE SCALE GENOMIC DNA]</scope>
    <source>
        <strain evidence="5">AU8856</strain>
    </source>
</reference>
<proteinExistence type="inferred from homology"/>
<dbReference type="Proteomes" id="UP000215767">
    <property type="component" value="Unassembled WGS sequence"/>
</dbReference>
<gene>
    <name evidence="4" type="ORF">CAL28_13625</name>
</gene>
<dbReference type="SMART" id="SM00364">
    <property type="entry name" value="LRR_BAC"/>
    <property type="match status" value="3"/>
</dbReference>
<dbReference type="InterPro" id="IPR001611">
    <property type="entry name" value="Leu-rich_rpt"/>
</dbReference>
<dbReference type="PROSITE" id="PS51450">
    <property type="entry name" value="LRR"/>
    <property type="match status" value="1"/>
</dbReference>
<evidence type="ECO:0000256" key="2">
    <source>
        <dbReference type="ARBA" id="ARBA00022614"/>
    </source>
</evidence>
<dbReference type="EMBL" id="NEVS01000004">
    <property type="protein sequence ID" value="OZI60456.1"/>
    <property type="molecule type" value="Genomic_DNA"/>
</dbReference>
<comment type="caution">
    <text evidence="4">The sequence shown here is derived from an EMBL/GenBank/DDBJ whole genome shotgun (WGS) entry which is preliminary data.</text>
</comment>
<evidence type="ECO:0000313" key="5">
    <source>
        <dbReference type="Proteomes" id="UP000215767"/>
    </source>
</evidence>